<dbReference type="PANTHER" id="PTHR45749">
    <property type="match status" value="1"/>
</dbReference>
<name>A0A6G0WAD1_APHCR</name>
<proteinExistence type="predicted"/>
<dbReference type="GO" id="GO:0046983">
    <property type="term" value="F:protein dimerization activity"/>
    <property type="evidence" value="ECO:0007669"/>
    <property type="project" value="InterPro"/>
</dbReference>
<dbReference type="PANTHER" id="PTHR45749:SF21">
    <property type="entry name" value="DUF4371 DOMAIN-CONTAINING PROTEIN"/>
    <property type="match status" value="1"/>
</dbReference>
<evidence type="ECO:0008006" key="5">
    <source>
        <dbReference type="Google" id="ProtNLM"/>
    </source>
</evidence>
<dbReference type="InterPro" id="IPR025398">
    <property type="entry name" value="DUF4371"/>
</dbReference>
<dbReference type="InterPro" id="IPR012337">
    <property type="entry name" value="RNaseH-like_sf"/>
</dbReference>
<sequence length="878" mass="100633">MKCSLLEYLMSENKRKGGAQKVREKNKKLLFSQANKCRPISELFSIPPIQKSNNCTTTNDTTISNAENDCSSDDTFINNVDVSDKILCNNSNYDEVVNCKDVDNTLNILEKENVMKVCGLVNADVDDDKDIVMVEDDVIMVEDVDKNNLSNSIKRQWLSFDNQSKSLFCSVCLAFSSEPNLFTKGLSVWTHVYQRIEEHEASKTHMSCSESYLLHTSNKTIDILLFSDFKKKQKEEVKKNIQILQRVIDIVKLIDHGNFLDILLLLKKYDIVLNEHVDLLTTKAQRKANSGNSKGKVSKVTFISKTTVNMVIDSISTLIKKNISSQILEALMFSVQMDTTQDVSVQDQCSLIVRYVNSSGVHEKLLSVVTMTETKGKSFHEMLENKLLSSGLNIKNCIGNSTDGASNMQGQYNGFSAWLTKSSPGQVHVWCYSHVLNLVLIDSTKSALPAVKLFSLLNEVAAFFKESYKRMNVWKNTVGENIKKKLVSIGMTRWWSKEKSLQTIFGEDNLFVQLIISLDTIQSSHDFNPEIKAKARNLKEAFMSYELILTALIYIKIFKIVGPLSRYLQTSGIDLIKSQELVNKALHNLKQIQRGMKDVKSEADKFITIIEETFEDKHNMDVLIEKEFPKIRCRHKKKMADEMTSDQPILDAEEKFTVEVHNIIFDKTISCMEERFSSNKKLYCDLAWLSPNNFKDLHDKEIPFDTLFELSKVLKKFDDKLTHAKLVDEMLNFSSSWDQLKRTVPEYYEKSSEDDIEEETSDKHGTNVEEVHCKSCMNCPHCCYNVLVKYNLHSNAYHFLFLAYKYLLTLPCTQVACERSFSKLKIIKTRLRNSLSEEKLEAFMLMNVEKSILHSIDSEEIIEIIKNSSDFLNKKLSY</sequence>
<organism evidence="3 4">
    <name type="scientific">Aphis craccivora</name>
    <name type="common">Cowpea aphid</name>
    <dbReference type="NCBI Taxonomy" id="307492"/>
    <lineage>
        <taxon>Eukaryota</taxon>
        <taxon>Metazoa</taxon>
        <taxon>Ecdysozoa</taxon>
        <taxon>Arthropoda</taxon>
        <taxon>Hexapoda</taxon>
        <taxon>Insecta</taxon>
        <taxon>Pterygota</taxon>
        <taxon>Neoptera</taxon>
        <taxon>Paraneoptera</taxon>
        <taxon>Hemiptera</taxon>
        <taxon>Sternorrhyncha</taxon>
        <taxon>Aphidomorpha</taxon>
        <taxon>Aphidoidea</taxon>
        <taxon>Aphididae</taxon>
        <taxon>Aphidini</taxon>
        <taxon>Aphis</taxon>
        <taxon>Aphis</taxon>
    </lineage>
</organism>
<dbReference type="Pfam" id="PF14291">
    <property type="entry name" value="DUF4371"/>
    <property type="match status" value="1"/>
</dbReference>
<dbReference type="Proteomes" id="UP000478052">
    <property type="component" value="Unassembled WGS sequence"/>
</dbReference>
<comment type="caution">
    <text evidence="3">The sequence shown here is derived from an EMBL/GenBank/DDBJ whole genome shotgun (WGS) entry which is preliminary data.</text>
</comment>
<evidence type="ECO:0000259" key="1">
    <source>
        <dbReference type="Pfam" id="PF05699"/>
    </source>
</evidence>
<dbReference type="OrthoDB" id="6624805at2759"/>
<keyword evidence="4" id="KW-1185">Reference proteome</keyword>
<dbReference type="Pfam" id="PF05699">
    <property type="entry name" value="Dimer_Tnp_hAT"/>
    <property type="match status" value="1"/>
</dbReference>
<evidence type="ECO:0000313" key="4">
    <source>
        <dbReference type="Proteomes" id="UP000478052"/>
    </source>
</evidence>
<dbReference type="EMBL" id="VUJU01008944">
    <property type="protein sequence ID" value="KAF0723834.1"/>
    <property type="molecule type" value="Genomic_DNA"/>
</dbReference>
<feature type="domain" description="HAT C-terminal dimerisation" evidence="1">
    <location>
        <begin position="785"/>
        <end position="847"/>
    </location>
</feature>
<dbReference type="AlphaFoldDB" id="A0A6G0WAD1"/>
<evidence type="ECO:0000313" key="3">
    <source>
        <dbReference type="EMBL" id="KAF0723834.1"/>
    </source>
</evidence>
<protein>
    <recommendedName>
        <fullName evidence="5">Zinc finger MYM-type protein 1-like</fullName>
    </recommendedName>
</protein>
<dbReference type="SUPFAM" id="SSF53098">
    <property type="entry name" value="Ribonuclease H-like"/>
    <property type="match status" value="1"/>
</dbReference>
<dbReference type="InterPro" id="IPR008906">
    <property type="entry name" value="HATC_C_dom"/>
</dbReference>
<feature type="domain" description="DUF4371" evidence="2">
    <location>
        <begin position="311"/>
        <end position="414"/>
    </location>
</feature>
<gene>
    <name evidence="3" type="ORF">FWK35_00030686</name>
</gene>
<reference evidence="3 4" key="1">
    <citation type="submission" date="2019-08" db="EMBL/GenBank/DDBJ databases">
        <title>Whole genome of Aphis craccivora.</title>
        <authorList>
            <person name="Voronova N.V."/>
            <person name="Shulinski R.S."/>
            <person name="Bandarenka Y.V."/>
            <person name="Zhorov D.G."/>
            <person name="Warner D."/>
        </authorList>
    </citation>
    <scope>NUCLEOTIDE SEQUENCE [LARGE SCALE GENOMIC DNA]</scope>
    <source>
        <strain evidence="3">180601</strain>
        <tissue evidence="3">Whole Body</tissue>
    </source>
</reference>
<accession>A0A6G0WAD1</accession>
<evidence type="ECO:0000259" key="2">
    <source>
        <dbReference type="Pfam" id="PF14291"/>
    </source>
</evidence>